<dbReference type="OrthoDB" id="1336151at2"/>
<feature type="transmembrane region" description="Helical" evidence="2">
    <location>
        <begin position="285"/>
        <end position="304"/>
    </location>
</feature>
<accession>A0A1I4XSS2</accession>
<dbReference type="AlphaFoldDB" id="A0A1I4XSS2"/>
<dbReference type="STRING" id="684065.SAMN05421738_109143"/>
<gene>
    <name evidence="3" type="ORF">SAMN05421738_109143</name>
</gene>
<feature type="compositionally biased region" description="Polar residues" evidence="1">
    <location>
        <begin position="469"/>
        <end position="480"/>
    </location>
</feature>
<dbReference type="EMBL" id="FOUZ01000009">
    <property type="protein sequence ID" value="SFN28463.1"/>
    <property type="molecule type" value="Genomic_DNA"/>
</dbReference>
<name>A0A1I4XSS2_9FLAO</name>
<protein>
    <submittedName>
        <fullName evidence="3">Uncharacterized protein</fullName>
    </submittedName>
</protein>
<feature type="region of interest" description="Disordered" evidence="1">
    <location>
        <begin position="447"/>
        <end position="518"/>
    </location>
</feature>
<organism evidence="3 4">
    <name type="scientific">Algoriella xinjiangensis</name>
    <dbReference type="NCBI Taxonomy" id="684065"/>
    <lineage>
        <taxon>Bacteria</taxon>
        <taxon>Pseudomonadati</taxon>
        <taxon>Bacteroidota</taxon>
        <taxon>Flavobacteriia</taxon>
        <taxon>Flavobacteriales</taxon>
        <taxon>Weeksellaceae</taxon>
        <taxon>Algoriella</taxon>
    </lineage>
</organism>
<proteinExistence type="predicted"/>
<keyword evidence="4" id="KW-1185">Reference proteome</keyword>
<reference evidence="4" key="1">
    <citation type="submission" date="2016-10" db="EMBL/GenBank/DDBJ databases">
        <authorList>
            <person name="Varghese N."/>
            <person name="Submissions S."/>
        </authorList>
    </citation>
    <scope>NUCLEOTIDE SEQUENCE [LARGE SCALE GENOMIC DNA]</scope>
    <source>
        <strain evidence="4">XJ109</strain>
    </source>
</reference>
<evidence type="ECO:0000256" key="2">
    <source>
        <dbReference type="SAM" id="Phobius"/>
    </source>
</evidence>
<evidence type="ECO:0000256" key="1">
    <source>
        <dbReference type="SAM" id="MobiDB-lite"/>
    </source>
</evidence>
<keyword evidence="2" id="KW-0472">Membrane</keyword>
<sequence length="518" mass="59176">MNQFGIIIQETTSGLNTQYISPDLDRNNSEVIQTTQDERILATQLVNQSKFYSVEVTKSYKIYTYVNPNVTDEFGRSGYYAIKLYFHNKFVNPINLISLFNKIEAKYLEHKNNNTLAGQDYTVIQSLLEGKEVKPFLYLTEKKQFVTYFDPNNSTALTEKLNDEKVFTIEKLYAFDVAKSLAEDQVKAYGLDSFNDYKIKKANFDNSDRILREITQNNQPIDFRIVGKENFKIIYPSSLAGTLKYSTTEKKNISVADFNELRKPNVIPQPTLSRSTQPKKDNTPIIIVAIIGILALGVGGYFSYDLIFPKHKENEPIDSLGKIENRESIDNVSMYVPEIKRFLANKFVVNKQKTDSVEVKNDYYQIDDKQTLMLESYYFKNKDDNSVEYYSSFENLKSKTNKQILNKESLNKFLGDISTDTINWNKIVVEGKKQGLILPYNEKVTVDSEKDKTSADNNVNSTNKRDEVTSPQPKNGNTTEPNKEVSQPKVEGKPNPEKSTKLVKPVVNKGGLEVNSSL</sequence>
<keyword evidence="2" id="KW-0812">Transmembrane</keyword>
<dbReference type="Proteomes" id="UP000199149">
    <property type="component" value="Unassembled WGS sequence"/>
</dbReference>
<feature type="compositionally biased region" description="Basic and acidic residues" evidence="1">
    <location>
        <begin position="490"/>
        <end position="500"/>
    </location>
</feature>
<evidence type="ECO:0000313" key="4">
    <source>
        <dbReference type="Proteomes" id="UP000199149"/>
    </source>
</evidence>
<keyword evidence="2" id="KW-1133">Transmembrane helix</keyword>
<evidence type="ECO:0000313" key="3">
    <source>
        <dbReference type="EMBL" id="SFN28463.1"/>
    </source>
</evidence>
<dbReference type="RefSeq" id="WP_092908558.1">
    <property type="nucleotide sequence ID" value="NZ_FOUZ01000009.1"/>
</dbReference>